<proteinExistence type="predicted"/>
<dbReference type="AlphaFoldDB" id="U9TT15"/>
<evidence type="ECO:0000313" key="1">
    <source>
        <dbReference type="EMBL" id="ESA10562.1"/>
    </source>
</evidence>
<name>U9TT15_RHIID</name>
<dbReference type="VEuPathDB" id="FungiDB:RhiirFUN_014782"/>
<reference evidence="1" key="1">
    <citation type="submission" date="2013-07" db="EMBL/GenBank/DDBJ databases">
        <title>The genome of an arbuscular mycorrhizal fungus provides insights into the evolution of the oldest plant symbiosis.</title>
        <authorList>
            <consortium name="DOE Joint Genome Institute"/>
            <person name="Tisserant E."/>
            <person name="Malbreil M."/>
            <person name="Kuo A."/>
            <person name="Kohler A."/>
            <person name="Symeonidi A."/>
            <person name="Balestrini R."/>
            <person name="Charron P."/>
            <person name="Duensing N."/>
            <person name="Frei-dit-Frey N."/>
            <person name="Gianinazzi-Pearson V."/>
            <person name="Gilbert B."/>
            <person name="Handa Y."/>
            <person name="Hijri M."/>
            <person name="Kaul R."/>
            <person name="Kawaguchi M."/>
            <person name="Krajinski F."/>
            <person name="Lammers P."/>
            <person name="Lapierre D."/>
            <person name="Masclaux F.G."/>
            <person name="Murat C."/>
            <person name="Morin E."/>
            <person name="Ndikumana S."/>
            <person name="Pagni M."/>
            <person name="Petitpierre D."/>
            <person name="Requena N."/>
            <person name="Rosikiewicz P."/>
            <person name="Riley R."/>
            <person name="Saito K."/>
            <person name="San Clemente H."/>
            <person name="Shapiro H."/>
            <person name="van Tuinen D."/>
            <person name="Becard G."/>
            <person name="Bonfante P."/>
            <person name="Paszkowski U."/>
            <person name="Shachar-Hill Y."/>
            <person name="Young J.P."/>
            <person name="Sanders I.R."/>
            <person name="Henrissat B."/>
            <person name="Rensing S.A."/>
            <person name="Grigoriev I.V."/>
            <person name="Corradi N."/>
            <person name="Roux C."/>
            <person name="Martin F."/>
        </authorList>
    </citation>
    <scope>NUCLEOTIDE SEQUENCE</scope>
    <source>
        <strain evidence="1">DAOM 197198</strain>
    </source>
</reference>
<dbReference type="HOGENOM" id="CLU_2147169_0_0_1"/>
<dbReference type="EMBL" id="KI286962">
    <property type="protein sequence ID" value="ESA10562.1"/>
    <property type="molecule type" value="Genomic_DNA"/>
</dbReference>
<accession>U9TT15</accession>
<sequence>MFVHGIHEPYIRYNSRIRVEQKWFAVILEIFLNIKGVHILLQTGIMISHLGSTSNDELKAFITEVFSMRAAEHIIKWLHLTSNGCIPDVLLQEMIYYQEDDEIDGIESLDPD</sequence>
<organism evidence="1">
    <name type="scientific">Rhizophagus irregularis (strain DAOM 181602 / DAOM 197198 / MUCL 43194)</name>
    <name type="common">Arbuscular mycorrhizal fungus</name>
    <name type="synonym">Glomus intraradices</name>
    <dbReference type="NCBI Taxonomy" id="747089"/>
    <lineage>
        <taxon>Eukaryota</taxon>
        <taxon>Fungi</taxon>
        <taxon>Fungi incertae sedis</taxon>
        <taxon>Mucoromycota</taxon>
        <taxon>Glomeromycotina</taxon>
        <taxon>Glomeromycetes</taxon>
        <taxon>Glomerales</taxon>
        <taxon>Glomeraceae</taxon>
        <taxon>Rhizophagus</taxon>
    </lineage>
</organism>
<gene>
    <name evidence="1" type="ORF">GLOINDRAFT_97248</name>
</gene>
<protein>
    <submittedName>
        <fullName evidence="1">Uncharacterized protein</fullName>
    </submittedName>
</protein>